<dbReference type="SUPFAM" id="SSF48008">
    <property type="entry name" value="GntR ligand-binding domain-like"/>
    <property type="match status" value="1"/>
</dbReference>
<dbReference type="InterPro" id="IPR000524">
    <property type="entry name" value="Tscrpt_reg_HTH_GntR"/>
</dbReference>
<evidence type="ECO:0000259" key="7">
    <source>
        <dbReference type="PROSITE" id="PS50949"/>
    </source>
</evidence>
<dbReference type="SMART" id="SM00895">
    <property type="entry name" value="FCD"/>
    <property type="match status" value="1"/>
</dbReference>
<dbReference type="CDD" id="cd07377">
    <property type="entry name" value="WHTH_GntR"/>
    <property type="match status" value="1"/>
</dbReference>
<dbReference type="Gene3D" id="1.10.10.10">
    <property type="entry name" value="Winged helix-like DNA-binding domain superfamily/Winged helix DNA-binding domain"/>
    <property type="match status" value="1"/>
</dbReference>
<dbReference type="Proteomes" id="UP000077098">
    <property type="component" value="Unassembled WGS sequence"/>
</dbReference>
<keyword evidence="2" id="KW-0805">Transcription regulation</keyword>
<dbReference type="Pfam" id="PF00392">
    <property type="entry name" value="GntR"/>
    <property type="match status" value="1"/>
</dbReference>
<feature type="domain" description="HTH gntR-type" evidence="7">
    <location>
        <begin position="12"/>
        <end position="80"/>
    </location>
</feature>
<sequence>MDEMLFARIEHSRTSQEVILRFEELILDGILRDGDRLPGERELAQRLDVSRPILREALKELESRGLLVSRHGGGTYVADIVGPVFSDPLSALITRHSRATRDFLEYRRTIEGMAAELAAQRATEPDRRNLAAIVNRMREAHEEGRFDDELSGDVEFHNAVGEAAHNIVLMHTLRSCYRLLSDDIFYNRHLIFSIAGAHDEVLRQHVAIHDAIAAADPVAARMAAEGHIDFIVETTAKAHQAREWDRISRLRQQQRSG</sequence>
<dbReference type="PROSITE" id="PS50949">
    <property type="entry name" value="HTH_GNTR"/>
    <property type="match status" value="1"/>
</dbReference>
<name>A0A176XHK3_AGRTU</name>
<dbReference type="GO" id="GO:0003677">
    <property type="term" value="F:DNA binding"/>
    <property type="evidence" value="ECO:0007669"/>
    <property type="project" value="UniProtKB-KW"/>
</dbReference>
<dbReference type="Gene3D" id="1.20.120.530">
    <property type="entry name" value="GntR ligand-binding domain-like"/>
    <property type="match status" value="1"/>
</dbReference>
<dbReference type="SMART" id="SM00345">
    <property type="entry name" value="HTH_GNTR"/>
    <property type="match status" value="1"/>
</dbReference>
<dbReference type="AlphaFoldDB" id="A0A176XHK3"/>
<organism evidence="8 9">
    <name type="scientific">Agrobacterium tumefaciens</name>
    <dbReference type="NCBI Taxonomy" id="358"/>
    <lineage>
        <taxon>Bacteria</taxon>
        <taxon>Pseudomonadati</taxon>
        <taxon>Pseudomonadota</taxon>
        <taxon>Alphaproteobacteria</taxon>
        <taxon>Hyphomicrobiales</taxon>
        <taxon>Rhizobiaceae</taxon>
        <taxon>Rhizobium/Agrobacterium group</taxon>
        <taxon>Agrobacterium</taxon>
        <taxon>Agrobacterium tumefaciens complex</taxon>
    </lineage>
</organism>
<protein>
    <recommendedName>
        <fullName evidence="6">Pyruvate dehydrogenase complex repressor</fullName>
    </recommendedName>
</protein>
<dbReference type="PANTHER" id="PTHR43537:SF34">
    <property type="entry name" value="PYRUVATE DEHYDROGENASE COMPLEX REPRESSOR"/>
    <property type="match status" value="1"/>
</dbReference>
<dbReference type="SUPFAM" id="SSF46785">
    <property type="entry name" value="Winged helix' DNA-binding domain"/>
    <property type="match status" value="1"/>
</dbReference>
<dbReference type="Pfam" id="PF07729">
    <property type="entry name" value="FCD"/>
    <property type="match status" value="1"/>
</dbReference>
<evidence type="ECO:0000256" key="1">
    <source>
        <dbReference type="ARBA" id="ARBA00022491"/>
    </source>
</evidence>
<evidence type="ECO:0000313" key="9">
    <source>
        <dbReference type="Proteomes" id="UP000077098"/>
    </source>
</evidence>
<dbReference type="InterPro" id="IPR036390">
    <property type="entry name" value="WH_DNA-bd_sf"/>
</dbReference>
<keyword evidence="4" id="KW-0804">Transcription</keyword>
<dbReference type="EMBL" id="LXPS01000005">
    <property type="protein sequence ID" value="OAE48527.1"/>
    <property type="molecule type" value="Genomic_DNA"/>
</dbReference>
<gene>
    <name evidence="8" type="ORF">A7J57_21085</name>
</gene>
<dbReference type="InterPro" id="IPR011711">
    <property type="entry name" value="GntR_C"/>
</dbReference>
<comment type="caution">
    <text evidence="8">The sequence shown here is derived from an EMBL/GenBank/DDBJ whole genome shotgun (WGS) entry which is preliminary data.</text>
</comment>
<dbReference type="InterPro" id="IPR036388">
    <property type="entry name" value="WH-like_DNA-bd_sf"/>
</dbReference>
<reference evidence="8 9" key="1">
    <citation type="submission" date="2016-05" db="EMBL/GenBank/DDBJ databases">
        <authorList>
            <person name="Lavstsen T."/>
            <person name="Jespersen J.S."/>
        </authorList>
    </citation>
    <scope>NUCLEOTIDE SEQUENCE [LARGE SCALE GENOMIC DNA]</scope>
    <source>
        <strain evidence="8 9">KCJ1736</strain>
    </source>
</reference>
<evidence type="ECO:0000256" key="3">
    <source>
        <dbReference type="ARBA" id="ARBA00023125"/>
    </source>
</evidence>
<evidence type="ECO:0000256" key="2">
    <source>
        <dbReference type="ARBA" id="ARBA00023015"/>
    </source>
</evidence>
<comment type="function">
    <text evidence="5">Transcriptional repressor for the pyruvate dehydrogenase complex genes aceEF and lpd.</text>
</comment>
<dbReference type="GO" id="GO:0003700">
    <property type="term" value="F:DNA-binding transcription factor activity"/>
    <property type="evidence" value="ECO:0007669"/>
    <property type="project" value="InterPro"/>
</dbReference>
<evidence type="ECO:0000256" key="5">
    <source>
        <dbReference type="ARBA" id="ARBA00037357"/>
    </source>
</evidence>
<evidence type="ECO:0000256" key="6">
    <source>
        <dbReference type="ARBA" id="ARBA00039592"/>
    </source>
</evidence>
<dbReference type="PRINTS" id="PR00035">
    <property type="entry name" value="HTHGNTR"/>
</dbReference>
<dbReference type="RefSeq" id="WP_063947687.1">
    <property type="nucleotide sequence ID" value="NZ_CP072308.1"/>
</dbReference>
<dbReference type="InterPro" id="IPR008920">
    <property type="entry name" value="TF_FadR/GntR_C"/>
</dbReference>
<accession>A0A176XHK3</accession>
<keyword evidence="3" id="KW-0238">DNA-binding</keyword>
<proteinExistence type="predicted"/>
<keyword evidence="1" id="KW-0678">Repressor</keyword>
<evidence type="ECO:0000313" key="8">
    <source>
        <dbReference type="EMBL" id="OAE48527.1"/>
    </source>
</evidence>
<dbReference type="PANTHER" id="PTHR43537">
    <property type="entry name" value="TRANSCRIPTIONAL REGULATOR, GNTR FAMILY"/>
    <property type="match status" value="1"/>
</dbReference>
<evidence type="ECO:0000256" key="4">
    <source>
        <dbReference type="ARBA" id="ARBA00023163"/>
    </source>
</evidence>